<organism evidence="2 3">
    <name type="scientific">Gloeophyllum trabeum (strain ATCC 11539 / FP-39264 / Madison 617)</name>
    <name type="common">Brown rot fungus</name>
    <dbReference type="NCBI Taxonomy" id="670483"/>
    <lineage>
        <taxon>Eukaryota</taxon>
        <taxon>Fungi</taxon>
        <taxon>Dikarya</taxon>
        <taxon>Basidiomycota</taxon>
        <taxon>Agaricomycotina</taxon>
        <taxon>Agaricomycetes</taxon>
        <taxon>Gloeophyllales</taxon>
        <taxon>Gloeophyllaceae</taxon>
        <taxon>Gloeophyllum</taxon>
    </lineage>
</organism>
<accession>S7PWZ1</accession>
<evidence type="ECO:0000256" key="1">
    <source>
        <dbReference type="SAM" id="MobiDB-lite"/>
    </source>
</evidence>
<keyword evidence="3" id="KW-1185">Reference proteome</keyword>
<gene>
    <name evidence="2" type="ORF">GLOTRDRAFT_80907</name>
</gene>
<dbReference type="AlphaFoldDB" id="S7PWZ1"/>
<dbReference type="KEGG" id="gtr:GLOTRDRAFT_80907"/>
<dbReference type="eggNOG" id="ENOG502S4BI">
    <property type="taxonomic scope" value="Eukaryota"/>
</dbReference>
<dbReference type="PANTHER" id="PTHR37331">
    <property type="entry name" value="YALI0F11671P"/>
    <property type="match status" value="1"/>
</dbReference>
<dbReference type="OMA" id="MPGRIAT"/>
<dbReference type="GeneID" id="19309023"/>
<proteinExistence type="predicted"/>
<reference evidence="2 3" key="1">
    <citation type="journal article" date="2012" name="Science">
        <title>The Paleozoic origin of enzymatic lignin decomposition reconstructed from 31 fungal genomes.</title>
        <authorList>
            <person name="Floudas D."/>
            <person name="Binder M."/>
            <person name="Riley R."/>
            <person name="Barry K."/>
            <person name="Blanchette R.A."/>
            <person name="Henrissat B."/>
            <person name="Martinez A.T."/>
            <person name="Otillar R."/>
            <person name="Spatafora J.W."/>
            <person name="Yadav J.S."/>
            <person name="Aerts A."/>
            <person name="Benoit I."/>
            <person name="Boyd A."/>
            <person name="Carlson A."/>
            <person name="Copeland A."/>
            <person name="Coutinho P.M."/>
            <person name="de Vries R.P."/>
            <person name="Ferreira P."/>
            <person name="Findley K."/>
            <person name="Foster B."/>
            <person name="Gaskell J."/>
            <person name="Glotzer D."/>
            <person name="Gorecki P."/>
            <person name="Heitman J."/>
            <person name="Hesse C."/>
            <person name="Hori C."/>
            <person name="Igarashi K."/>
            <person name="Jurgens J.A."/>
            <person name="Kallen N."/>
            <person name="Kersten P."/>
            <person name="Kohler A."/>
            <person name="Kuees U."/>
            <person name="Kumar T.K.A."/>
            <person name="Kuo A."/>
            <person name="LaButti K."/>
            <person name="Larrondo L.F."/>
            <person name="Lindquist E."/>
            <person name="Ling A."/>
            <person name="Lombard V."/>
            <person name="Lucas S."/>
            <person name="Lundell T."/>
            <person name="Martin R."/>
            <person name="McLaughlin D.J."/>
            <person name="Morgenstern I."/>
            <person name="Morin E."/>
            <person name="Murat C."/>
            <person name="Nagy L.G."/>
            <person name="Nolan M."/>
            <person name="Ohm R.A."/>
            <person name="Patyshakuliyeva A."/>
            <person name="Rokas A."/>
            <person name="Ruiz-Duenas F.J."/>
            <person name="Sabat G."/>
            <person name="Salamov A."/>
            <person name="Samejima M."/>
            <person name="Schmutz J."/>
            <person name="Slot J.C."/>
            <person name="St John F."/>
            <person name="Stenlid J."/>
            <person name="Sun H."/>
            <person name="Sun S."/>
            <person name="Syed K."/>
            <person name="Tsang A."/>
            <person name="Wiebenga A."/>
            <person name="Young D."/>
            <person name="Pisabarro A."/>
            <person name="Eastwood D.C."/>
            <person name="Martin F."/>
            <person name="Cullen D."/>
            <person name="Grigoriev I.V."/>
            <person name="Hibbett D.S."/>
        </authorList>
    </citation>
    <scope>NUCLEOTIDE SEQUENCE [LARGE SCALE GENOMIC DNA]</scope>
    <source>
        <strain evidence="2 3">ATCC 11539</strain>
    </source>
</reference>
<dbReference type="EMBL" id="KB469309">
    <property type="protein sequence ID" value="EPQ51902.1"/>
    <property type="molecule type" value="Genomic_DNA"/>
</dbReference>
<dbReference type="HOGENOM" id="CLU_080764_0_1_1"/>
<dbReference type="OrthoDB" id="5397701at2759"/>
<dbReference type="STRING" id="670483.S7PWZ1"/>
<evidence type="ECO:0000313" key="3">
    <source>
        <dbReference type="Proteomes" id="UP000030669"/>
    </source>
</evidence>
<dbReference type="PANTHER" id="PTHR37331:SF1">
    <property type="entry name" value="YALI0F11671P"/>
    <property type="match status" value="1"/>
</dbReference>
<feature type="compositionally biased region" description="Polar residues" evidence="1">
    <location>
        <begin position="52"/>
        <end position="65"/>
    </location>
</feature>
<sequence length="237" mass="25670">MRALARPLARPLRSLRPSPRPIRAVVHRTHAPPLRHAVPSVPVRPCRRYSTRHPSSPSDQPQSFADPTRPDLFYHLLPPPTPLSPTAPAFALSFLPSPPPSATSCTIIGWLPAEGAGEQAGLNDFVENPAFRDVLHEAIKEGLQEGVDDVQRNGAAALQEGWMHIHDARNPPALGRIGDPDDILASVRVEHGKVLASTYQPMPSYRLATADGLTTLTPALAAKLLAVLRARARSERA</sequence>
<feature type="region of interest" description="Disordered" evidence="1">
    <location>
        <begin position="1"/>
        <end position="69"/>
    </location>
</feature>
<protein>
    <submittedName>
        <fullName evidence="2">Uncharacterized protein</fullName>
    </submittedName>
</protein>
<dbReference type="RefSeq" id="XP_007869779.1">
    <property type="nucleotide sequence ID" value="XM_007871588.1"/>
</dbReference>
<dbReference type="Proteomes" id="UP000030669">
    <property type="component" value="Unassembled WGS sequence"/>
</dbReference>
<evidence type="ECO:0000313" key="2">
    <source>
        <dbReference type="EMBL" id="EPQ51902.1"/>
    </source>
</evidence>
<feature type="compositionally biased region" description="Low complexity" evidence="1">
    <location>
        <begin position="1"/>
        <end position="24"/>
    </location>
</feature>
<name>S7PWZ1_GLOTA</name>